<dbReference type="Pfam" id="PF13116">
    <property type="entry name" value="YhdP"/>
    <property type="match status" value="1"/>
</dbReference>
<dbReference type="Proteomes" id="UP000065641">
    <property type="component" value="Chromosome"/>
</dbReference>
<dbReference type="InterPro" id="IPR025263">
    <property type="entry name" value="YhdP_central"/>
</dbReference>
<keyword evidence="4" id="KW-1185">Reference proteome</keyword>
<dbReference type="RefSeq" id="WP_058020988.1">
    <property type="nucleotide sequence ID" value="NZ_CP013189.1"/>
</dbReference>
<dbReference type="OrthoDB" id="9762238at2"/>
<dbReference type="KEGG" id="pspi:PS2015_774"/>
<dbReference type="PANTHER" id="PTHR38690:SF1">
    <property type="entry name" value="PROTEASE"/>
    <property type="match status" value="1"/>
</dbReference>
<dbReference type="NCBIfam" id="TIGR02099">
    <property type="entry name" value="YhdP family protein"/>
    <property type="match status" value="1"/>
</dbReference>
<feature type="transmembrane region" description="Helical" evidence="1">
    <location>
        <begin position="12"/>
        <end position="34"/>
    </location>
</feature>
<name>A0A0S2KAX3_9GAMM</name>
<gene>
    <name evidence="3" type="ORF">PS2015_774</name>
</gene>
<dbReference type="PANTHER" id="PTHR38690">
    <property type="entry name" value="PROTEASE-RELATED"/>
    <property type="match status" value="1"/>
</dbReference>
<dbReference type="EMBL" id="CP013189">
    <property type="protein sequence ID" value="ALO45450.1"/>
    <property type="molecule type" value="Genomic_DNA"/>
</dbReference>
<evidence type="ECO:0000256" key="1">
    <source>
        <dbReference type="SAM" id="Phobius"/>
    </source>
</evidence>
<evidence type="ECO:0000313" key="4">
    <source>
        <dbReference type="Proteomes" id="UP000065641"/>
    </source>
</evidence>
<protein>
    <recommendedName>
        <fullName evidence="2">YhdP central domain-containing protein</fullName>
    </recommendedName>
</protein>
<keyword evidence="1" id="KW-1133">Transmembrane helix</keyword>
<feature type="domain" description="YhdP central" evidence="2">
    <location>
        <begin position="12"/>
        <end position="1336"/>
    </location>
</feature>
<evidence type="ECO:0000259" key="2">
    <source>
        <dbReference type="Pfam" id="PF13116"/>
    </source>
</evidence>
<keyword evidence="1" id="KW-0472">Membrane</keyword>
<evidence type="ECO:0000313" key="3">
    <source>
        <dbReference type="EMBL" id="ALO45450.1"/>
    </source>
</evidence>
<keyword evidence="1" id="KW-0812">Transmembrane</keyword>
<accession>A0A0S2KAX3</accession>
<dbReference type="InterPro" id="IPR011836">
    <property type="entry name" value="YhdP"/>
</dbReference>
<dbReference type="STRING" id="1249552.PS2015_774"/>
<reference evidence="3 4" key="1">
    <citation type="submission" date="2015-11" db="EMBL/GenBank/DDBJ databases">
        <authorList>
            <person name="Zhang Y."/>
            <person name="Guo Z."/>
        </authorList>
    </citation>
    <scope>NUCLEOTIDE SEQUENCE [LARGE SCALE GENOMIC DNA]</scope>
    <source>
        <strain evidence="3 4">KCTC 32221</strain>
    </source>
</reference>
<proteinExistence type="predicted"/>
<organism evidence="3 4">
    <name type="scientific">Pseudohongiella spirulinae</name>
    <dbReference type="NCBI Taxonomy" id="1249552"/>
    <lineage>
        <taxon>Bacteria</taxon>
        <taxon>Pseudomonadati</taxon>
        <taxon>Pseudomonadota</taxon>
        <taxon>Gammaproteobacteria</taxon>
        <taxon>Pseudomonadales</taxon>
        <taxon>Pseudohongiellaceae</taxon>
        <taxon>Pseudohongiella</taxon>
    </lineage>
</organism>
<sequence length="1351" mass="147122">MIIQMARATGRWLLRVVFWTLLLMLVLLALYVSLGRQLTPSVSNYQADIEQRLSEALDAQVTLQSVTGQWQGFSPRFRLHGLRIAGGSRGAEQSHTALELDSIEIEADIPASFLQRKLVLATTRIDQLNLDFTQQPDGRWQLSGLGTGATPGVDVAQIFDWVTGLSNLNLRDAHLVFRPDAGAPLQLGNTQVQFQSRNNRYALFLSAQPDLAADLLQLSAELSGPTLAELQGRVYLNAPPAEYAELLTSLNLADLGADRLSLSSFQLFGQFWFELLQGQLTELIWQGGGQAELEVWDGDQQQVVERVLVDELAVDWLKYYRSPDSSWYLQTEGLGFQYDGGRWPSGGMIFDYFPDGSTRLHIDAVDTGLARRLITALLPEGPLRQEIDGFNVRGQLQNLVVNTLSDAQGLRQGQVVTNIVDGAIDAHQGVPAFWGIDGYAELDFDQAGGVYDGVVEVDAHEVAMHIPDLFTERWDYDHVNGRVSITARQQDELQLRLSSSVISVDSPAVTAHGQFGLDIQTGEDRLINLELMIGALQADVSQKSQYLPMAPRAPAAAQSVLRWVDEAVLSGNGAGSGFIFRGHVHAGSQPAERTMQMFFRVDDGHLMFDPQWPALESVSGTVTVLDGDVDVLADAGESVGIGFQQTQAQVRTQQGGGRWLTVSGTGQGSAAQGLQYLQQTPVTQEFAQYLANWQAQGDTEFTLSLNIPLSATDARPDVVLDMSFKDHQLYIPDYDLRAEGLSGLLRYSASDGLQSEDITATIMGRPADININSLPTDEGALLTQVAVSGDSDVATLLDWPGLPGVLKPVLSRASGTFSHRTTLRLGQTPELMITSDLNQVKLDFPAPFSKAADEDLPMTLGLEFAPSGTRVNMRLLNRLQTNLALSSDTGAISGLIFLGPAADGMRVRRLNPGAPGIEVLGRIDELNVEAWQQALTDMINISPGNSSLGTDQLLGTAGVTVGQLDVFGERFDNVSVSVNKTASAWDLGAQGDAVQGRLLIPVRPDQPWTADFDRLRLDIEVFDDVLETAQPALAEGSGQELDLQELPTVEYELPREDPLAGFDPRQLPYMRLNIAQLTLGDADFGSWSFLVRPDSSGALFSDLVLDVRGLGIGSEEEPAEFRWVYDGQQHRSALNGQVSATDLAPVLSAFGYAPSLESSSAIFDTRLHWDGSPAYFSALGLNGDIDLQVNNGRFRQRAGVANSALRLISIINFDSLVRRLRFSGDLARTGLSYDEITGRVNLSQGIVTIEDRLQIIGPASLFQLAGTVNLAEQTIDGDLYITLPVSDNIPWLGGLAVLNNLINWQLAVGVFIFDQIFGDQVDNLTSAHYRLEGPWDGLEPRLNQVFTGGGN</sequence>
<dbReference type="PATRIC" id="fig|1249552.3.peg.779"/>